<evidence type="ECO:0000256" key="19">
    <source>
        <dbReference type="ARBA" id="ARBA00033667"/>
    </source>
</evidence>
<evidence type="ECO:0000256" key="6">
    <source>
        <dbReference type="ARBA" id="ARBA00022568"/>
    </source>
</evidence>
<dbReference type="AlphaFoldDB" id="A0A0H3YEY7"/>
<feature type="chain" id="PRO_5005204407" evidence="21">
    <location>
        <begin position="23"/>
        <end position="917"/>
    </location>
</feature>
<keyword evidence="5" id="KW-1003">Cell membrane</keyword>
<dbReference type="InterPro" id="IPR038081">
    <property type="entry name" value="CalX-like_sf"/>
</dbReference>
<keyword evidence="14" id="KW-0915">Sodium</keyword>
<gene>
    <name evidence="23" type="primary">slc8a-1</name>
</gene>
<evidence type="ECO:0000256" key="1">
    <source>
        <dbReference type="ARBA" id="ARBA00004651"/>
    </source>
</evidence>
<evidence type="ECO:0000256" key="2">
    <source>
        <dbReference type="ARBA" id="ARBA00007489"/>
    </source>
</evidence>
<feature type="domain" description="Calx-beta" evidence="22">
    <location>
        <begin position="499"/>
        <end position="598"/>
    </location>
</feature>
<organism evidence="23">
    <name type="scientific">Schmidtea mediterranea</name>
    <name type="common">Freshwater planarian flatworm</name>
    <dbReference type="NCBI Taxonomy" id="79327"/>
    <lineage>
        <taxon>Eukaryota</taxon>
        <taxon>Metazoa</taxon>
        <taxon>Spiralia</taxon>
        <taxon>Lophotrochozoa</taxon>
        <taxon>Platyhelminthes</taxon>
        <taxon>Rhabditophora</taxon>
        <taxon>Seriata</taxon>
        <taxon>Tricladida</taxon>
        <taxon>Continenticola</taxon>
        <taxon>Geoplanoidea</taxon>
        <taxon>Dugesiidae</taxon>
        <taxon>Schmidtea</taxon>
    </lineage>
</organism>
<dbReference type="InterPro" id="IPR004837">
    <property type="entry name" value="NaCa_Exmemb"/>
</dbReference>
<evidence type="ECO:0000256" key="16">
    <source>
        <dbReference type="ARBA" id="ARBA00023136"/>
    </source>
</evidence>
<evidence type="ECO:0000256" key="14">
    <source>
        <dbReference type="ARBA" id="ARBA00023053"/>
    </source>
</evidence>
<evidence type="ECO:0000256" key="12">
    <source>
        <dbReference type="ARBA" id="ARBA00022860"/>
    </source>
</evidence>
<feature type="transmembrane region" description="Helical" evidence="20">
    <location>
        <begin position="851"/>
        <end position="871"/>
    </location>
</feature>
<feature type="transmembrane region" description="Helical" evidence="20">
    <location>
        <begin position="221"/>
        <end position="242"/>
    </location>
</feature>
<evidence type="ECO:0000256" key="10">
    <source>
        <dbReference type="ARBA" id="ARBA00022737"/>
    </source>
</evidence>
<feature type="transmembrane region" description="Helical" evidence="20">
    <location>
        <begin position="62"/>
        <end position="80"/>
    </location>
</feature>
<evidence type="ECO:0000256" key="4">
    <source>
        <dbReference type="ARBA" id="ARBA00022449"/>
    </source>
</evidence>
<dbReference type="Pfam" id="PF16494">
    <property type="entry name" value="Na_Ca_ex_C"/>
    <property type="match status" value="1"/>
</dbReference>
<evidence type="ECO:0000256" key="3">
    <source>
        <dbReference type="ARBA" id="ARBA00022448"/>
    </source>
</evidence>
<dbReference type="InterPro" id="IPR004836">
    <property type="entry name" value="Na_Ca_Ex"/>
</dbReference>
<dbReference type="GO" id="GO:0042383">
    <property type="term" value="C:sarcolemma"/>
    <property type="evidence" value="ECO:0007669"/>
    <property type="project" value="TreeGrafter"/>
</dbReference>
<evidence type="ECO:0000259" key="22">
    <source>
        <dbReference type="SMART" id="SM00237"/>
    </source>
</evidence>
<accession>A0A0H3YEY7</accession>
<evidence type="ECO:0000256" key="20">
    <source>
        <dbReference type="SAM" id="Phobius"/>
    </source>
</evidence>
<dbReference type="InterPro" id="IPR044880">
    <property type="entry name" value="NCX_ion-bd_dom_sf"/>
</dbReference>
<dbReference type="PRINTS" id="PR01259">
    <property type="entry name" value="NACAEXCHNGR"/>
</dbReference>
<evidence type="ECO:0000256" key="7">
    <source>
        <dbReference type="ARBA" id="ARBA00022692"/>
    </source>
</evidence>
<comment type="catalytic activity">
    <reaction evidence="19">
        <text>Ca(2+)(in) + 3 Na(+)(out) = Ca(2+)(out) + 3 Na(+)(in)</text>
        <dbReference type="Rhea" id="RHEA:69955"/>
        <dbReference type="ChEBI" id="CHEBI:29101"/>
        <dbReference type="ChEBI" id="CHEBI:29108"/>
    </reaction>
</comment>
<evidence type="ECO:0000256" key="8">
    <source>
        <dbReference type="ARBA" id="ARBA00022723"/>
    </source>
</evidence>
<dbReference type="FunFam" id="1.20.1420.30:FF:000003">
    <property type="entry name" value="sodium/calcium exchanger 1 isoform X1"/>
    <property type="match status" value="1"/>
</dbReference>
<proteinExistence type="evidence at transcript level"/>
<dbReference type="InterPro" id="IPR051171">
    <property type="entry name" value="CaCA"/>
</dbReference>
<feature type="domain" description="Calx-beta" evidence="22">
    <location>
        <begin position="363"/>
        <end position="466"/>
    </location>
</feature>
<evidence type="ECO:0000256" key="15">
    <source>
        <dbReference type="ARBA" id="ARBA00023065"/>
    </source>
</evidence>
<comment type="subcellular location">
    <subcellularLocation>
        <location evidence="1">Cell membrane</location>
        <topology evidence="1">Multi-pass membrane protein</topology>
    </subcellularLocation>
</comment>
<feature type="transmembrane region" description="Helical" evidence="20">
    <location>
        <begin position="819"/>
        <end position="839"/>
    </location>
</feature>
<evidence type="ECO:0000256" key="21">
    <source>
        <dbReference type="SAM" id="SignalP"/>
    </source>
</evidence>
<keyword evidence="13 20" id="KW-1133">Transmembrane helix</keyword>
<evidence type="ECO:0000256" key="5">
    <source>
        <dbReference type="ARBA" id="ARBA00022475"/>
    </source>
</evidence>
<dbReference type="SMART" id="SM00237">
    <property type="entry name" value="Calx_beta"/>
    <property type="match status" value="2"/>
</dbReference>
<dbReference type="GO" id="GO:0005432">
    <property type="term" value="F:calcium:sodium antiporter activity"/>
    <property type="evidence" value="ECO:0007669"/>
    <property type="project" value="InterPro"/>
</dbReference>
<feature type="transmembrane region" description="Helical" evidence="20">
    <location>
        <begin position="155"/>
        <end position="175"/>
    </location>
</feature>
<dbReference type="Pfam" id="PF03160">
    <property type="entry name" value="Calx-beta"/>
    <property type="match status" value="2"/>
</dbReference>
<keyword evidence="15" id="KW-0406">Ion transport</keyword>
<dbReference type="InterPro" id="IPR032452">
    <property type="entry name" value="Na_Ca_Ex_C-exten"/>
</dbReference>
<reference evidence="23" key="1">
    <citation type="journal article" date="2015" name="Elife">
        <title>Stem cells and fluid flow drive cyst formation in an invertebrate excretory organ.</title>
        <authorList>
            <person name="Thi-Kim Vu H."/>
            <person name="Rink J.C."/>
            <person name="McKinney S.A."/>
            <person name="McClain M."/>
            <person name="Lakshmanaperumal N."/>
            <person name="Alexander R."/>
            <person name="Sanchez Alvarado A."/>
        </authorList>
    </citation>
    <scope>NUCLEOTIDE SEQUENCE</scope>
</reference>
<dbReference type="Gene3D" id="1.20.1420.30">
    <property type="entry name" value="NCX, central ion-binding region"/>
    <property type="match status" value="2"/>
</dbReference>
<dbReference type="GO" id="GO:0005516">
    <property type="term" value="F:calmodulin binding"/>
    <property type="evidence" value="ECO:0007669"/>
    <property type="project" value="UniProtKB-KW"/>
</dbReference>
<dbReference type="NCBIfam" id="TIGR00845">
    <property type="entry name" value="caca"/>
    <property type="match status" value="1"/>
</dbReference>
<evidence type="ECO:0000313" key="23">
    <source>
        <dbReference type="EMBL" id="AKN21455.1"/>
    </source>
</evidence>
<feature type="transmembrane region" description="Helical" evidence="20">
    <location>
        <begin position="742"/>
        <end position="762"/>
    </location>
</feature>
<keyword evidence="3" id="KW-0813">Transport</keyword>
<feature type="transmembrane region" description="Helical" evidence="20">
    <location>
        <begin position="187"/>
        <end position="209"/>
    </location>
</feature>
<feature type="signal peptide" evidence="21">
    <location>
        <begin position="1"/>
        <end position="22"/>
    </location>
</feature>
<evidence type="ECO:0000256" key="13">
    <source>
        <dbReference type="ARBA" id="ARBA00022989"/>
    </source>
</evidence>
<dbReference type="InterPro" id="IPR003644">
    <property type="entry name" value="Calx_beta"/>
</dbReference>
<dbReference type="OrthoDB" id="418484at2759"/>
<dbReference type="GO" id="GO:0098794">
    <property type="term" value="C:postsynapse"/>
    <property type="evidence" value="ECO:0007669"/>
    <property type="project" value="TreeGrafter"/>
</dbReference>
<dbReference type="SUPFAM" id="SSF141072">
    <property type="entry name" value="CalX-like"/>
    <property type="match status" value="2"/>
</dbReference>
<keyword evidence="16 20" id="KW-0472">Membrane</keyword>
<evidence type="ECO:0000256" key="11">
    <source>
        <dbReference type="ARBA" id="ARBA00022837"/>
    </source>
</evidence>
<dbReference type="GO" id="GO:0030424">
    <property type="term" value="C:axon"/>
    <property type="evidence" value="ECO:0007669"/>
    <property type="project" value="TreeGrafter"/>
</dbReference>
<keyword evidence="10" id="KW-0677">Repeat</keyword>
<keyword evidence="4" id="KW-0050">Antiport</keyword>
<feature type="transmembrane region" description="Helical" evidence="20">
    <location>
        <begin position="769"/>
        <end position="788"/>
    </location>
</feature>
<dbReference type="Gene3D" id="2.60.40.2030">
    <property type="match status" value="2"/>
</dbReference>
<evidence type="ECO:0000256" key="9">
    <source>
        <dbReference type="ARBA" id="ARBA00022729"/>
    </source>
</evidence>
<keyword evidence="9 21" id="KW-0732">Signal</keyword>
<keyword evidence="7 20" id="KW-0812">Transmembrane</keyword>
<evidence type="ECO:0000256" key="17">
    <source>
        <dbReference type="ARBA" id="ARBA00023180"/>
    </source>
</evidence>
<dbReference type="EMBL" id="KT163505">
    <property type="protein sequence ID" value="AKN21455.1"/>
    <property type="molecule type" value="mRNA"/>
</dbReference>
<dbReference type="GO" id="GO:0007154">
    <property type="term" value="P:cell communication"/>
    <property type="evidence" value="ECO:0007669"/>
    <property type="project" value="InterPro"/>
</dbReference>
<dbReference type="Pfam" id="PF01699">
    <property type="entry name" value="Na_Ca_ex"/>
    <property type="match status" value="2"/>
</dbReference>
<dbReference type="PANTHER" id="PTHR11878">
    <property type="entry name" value="SODIUM/CALCIUM EXCHANGER"/>
    <property type="match status" value="1"/>
</dbReference>
<dbReference type="GO" id="GO:0046872">
    <property type="term" value="F:metal ion binding"/>
    <property type="evidence" value="ECO:0007669"/>
    <property type="project" value="UniProtKB-KW"/>
</dbReference>
<keyword evidence="8" id="KW-0479">Metal-binding</keyword>
<name>A0A0H3YEY7_SCHMD</name>
<sequence>MRGNLLFGSCIVVIEFLSWIQCEPLKNGACESLNDTSCKKGIVLPLWKPVHGLSIGDKIARAFVYFVSLMYLFLGVSIIADRFMASIEVITSKERKVIVRKKNGEMQTINVRIWNETVSNLTLMALGSSAPEILLSVIEICGSNFEAGDLGPGTIVGSAAFNLFIIIGYCVYVIPDGEVRRIKHLSVFLITASWSVFAYIWLYLIIAFFSPEVIQVWEALLTFFFFFLTVLTAYVADTKIFIKKFLKRRYLRKNVKSYALEGDHELHCNHSLEDAHLDGDKKENLTELEKTRMDYIEVIREIRLKNPNIDPKTLEEQAQIEVLNRVPKSRAFYRMQATRTLTGSGNVIKKSKLERRLSQDPDKLGLKEKENNNQKIFFDPGHYTVMENVGTFNVMVKRTGTDEQIAKTMIEVEYCTEDGTATAGDDYIATSGVVLFQSGEDQKPIEISIIDDDIFEADEHFFINLKSPRAVTQDGKKVSINQLTEQNIYGVELIEPFIATIMVLDDDHAGIFNFEEAETVVAESCGEAEIKVCRSSGARGVVLVPYRSRSDTATGGTDYIEVESYLEFMNDQTEAFIKVNIIDDNEYEKDEYFHIELGEPILVKKPGIGKSNIPKEFTGFNHVSEVKTHSDQLVSQSSEIEDMGKPRLGDIKEIKVIIKESLEFKHVVDNLLRHGQLSEFIGTSSWKEQFVEAITVSPGENDTEDSDDLSEEKLPSCLDYVMHFLTLFWKVLFAFVPPTDYLGGWVSFWVCIVVIGALTAVIGDLASGFGCTIGMTNAVTAITFVAMGTSLPDTFASKVAAINDDSADSSVGNVTGSNAVNVFLGIGLAWSIAAVYHFFKGSTFRVKSGSLGFSVTVFCIFALTAIAFMLLRRNRRVGGELGGPRHLKIATTIYFVGLWIVYVILSSLENYCHIKGF</sequence>
<protein>
    <submittedName>
        <fullName evidence="23">Slc8a-1</fullName>
    </submittedName>
</protein>
<feature type="transmembrane region" description="Helical" evidence="20">
    <location>
        <begin position="891"/>
        <end position="908"/>
    </location>
</feature>
<keyword evidence="17" id="KW-0325">Glycoprotein</keyword>
<keyword evidence="18" id="KW-0739">Sodium transport</keyword>
<dbReference type="PANTHER" id="PTHR11878:SF65">
    <property type="entry name" value="NA_CA-EXCHANGE PROTEIN, ISOFORM G"/>
    <property type="match status" value="1"/>
</dbReference>
<dbReference type="GO" id="GO:0098703">
    <property type="term" value="P:calcium ion import across plasma membrane"/>
    <property type="evidence" value="ECO:0007669"/>
    <property type="project" value="TreeGrafter"/>
</dbReference>
<keyword evidence="6" id="KW-0109">Calcium transport</keyword>
<evidence type="ECO:0000256" key="18">
    <source>
        <dbReference type="ARBA" id="ARBA00023201"/>
    </source>
</evidence>
<comment type="similarity">
    <text evidence="2">Belongs to the Ca(2+):cation antiporter (CaCA) (TC 2.A.19) family. SLC8 subfamily.</text>
</comment>
<keyword evidence="12" id="KW-0112">Calmodulin-binding</keyword>
<keyword evidence="11" id="KW-0106">Calcium</keyword>
<feature type="transmembrane region" description="Helical" evidence="20">
    <location>
        <begin position="717"/>
        <end position="736"/>
    </location>
</feature>